<evidence type="ECO:0000313" key="2">
    <source>
        <dbReference type="Proteomes" id="UP001187221"/>
    </source>
</evidence>
<dbReference type="RefSeq" id="WP_317973915.1">
    <property type="nucleotide sequence ID" value="NZ_BTFW01000001.1"/>
</dbReference>
<dbReference type="NCBIfam" id="TIGR01509">
    <property type="entry name" value="HAD-SF-IA-v3"/>
    <property type="match status" value="1"/>
</dbReference>
<dbReference type="InterPro" id="IPR006439">
    <property type="entry name" value="HAD-SF_hydro_IA"/>
</dbReference>
<name>A0ABQ6P4G9_9SPHN</name>
<dbReference type="Proteomes" id="UP001187221">
    <property type="component" value="Unassembled WGS sequence"/>
</dbReference>
<dbReference type="InterPro" id="IPR023214">
    <property type="entry name" value="HAD_sf"/>
</dbReference>
<dbReference type="InterPro" id="IPR010237">
    <property type="entry name" value="Pyr-5-nucltdase"/>
</dbReference>
<proteinExistence type="predicted"/>
<organism evidence="1 2">
    <name type="scientific">Novosphingobium pituita</name>
    <dbReference type="NCBI Taxonomy" id="3056842"/>
    <lineage>
        <taxon>Bacteria</taxon>
        <taxon>Pseudomonadati</taxon>
        <taxon>Pseudomonadota</taxon>
        <taxon>Alphaproteobacteria</taxon>
        <taxon>Sphingomonadales</taxon>
        <taxon>Sphingomonadaceae</taxon>
        <taxon>Novosphingobium</taxon>
    </lineage>
</organism>
<accession>A0ABQ6P4G9</accession>
<dbReference type="SFLD" id="SFLDG01132">
    <property type="entry name" value="C1.5.3:_5'-Nucleotidase_Like"/>
    <property type="match status" value="1"/>
</dbReference>
<comment type="caution">
    <text evidence="1">The sequence shown here is derived from an EMBL/GenBank/DDBJ whole genome shotgun (WGS) entry which is preliminary data.</text>
</comment>
<dbReference type="Gene3D" id="3.40.50.1000">
    <property type="entry name" value="HAD superfamily/HAD-like"/>
    <property type="match status" value="1"/>
</dbReference>
<dbReference type="SFLD" id="SFLDS00003">
    <property type="entry name" value="Haloacid_Dehalogenase"/>
    <property type="match status" value="1"/>
</dbReference>
<dbReference type="PANTHER" id="PTHR12725:SF117">
    <property type="entry name" value="HALOACID DEHALOGENASE-LIKE HYDROLASE"/>
    <property type="match status" value="1"/>
</dbReference>
<gene>
    <name evidence="1" type="ORF">NUTIK01_08730</name>
</gene>
<dbReference type="Pfam" id="PF00702">
    <property type="entry name" value="Hydrolase"/>
    <property type="match status" value="1"/>
</dbReference>
<dbReference type="SUPFAM" id="SSF56784">
    <property type="entry name" value="HAD-like"/>
    <property type="match status" value="1"/>
</dbReference>
<dbReference type="EMBL" id="BTFW01000001">
    <property type="protein sequence ID" value="GMM60096.1"/>
    <property type="molecule type" value="Genomic_DNA"/>
</dbReference>
<sequence length="230" mass="25819">MPFDPSRVDCWIFDLDNTLYPASTCLFDQIDLRMGMYIADLLGCDHAEARRVQKMYFHDHGTTLAGLMHFHGVDPYEFLGFVHDIDMAPLARAPRLRERLMRLPGRRLVFTNGDAPYAARVLEALDITDCFEGLYDIHAMDYRPKPEPSAYRGFVSTFDVDPARAVFFEDSARNLTPAKTMGMQTVWLDFGTDWGARAMVEGAIDDTIDATAGQDLPGWLDALAATGRLG</sequence>
<dbReference type="SFLD" id="SFLDG01129">
    <property type="entry name" value="C1.5:_HAD__Beta-PGM__Phosphata"/>
    <property type="match status" value="1"/>
</dbReference>
<dbReference type="PANTHER" id="PTHR12725">
    <property type="entry name" value="HALOACID DEHALOGENASE-LIKE HYDROLASE"/>
    <property type="match status" value="1"/>
</dbReference>
<dbReference type="InterPro" id="IPR036412">
    <property type="entry name" value="HAD-like_sf"/>
</dbReference>
<dbReference type="NCBIfam" id="TIGR01993">
    <property type="entry name" value="Pyr-5-nucltdase"/>
    <property type="match status" value="1"/>
</dbReference>
<evidence type="ECO:0000313" key="1">
    <source>
        <dbReference type="EMBL" id="GMM60096.1"/>
    </source>
</evidence>
<keyword evidence="2" id="KW-1185">Reference proteome</keyword>
<dbReference type="Gene3D" id="1.10.150.450">
    <property type="match status" value="1"/>
</dbReference>
<protein>
    <submittedName>
        <fullName evidence="1">Pyrimidine 5'-nucleotidase</fullName>
    </submittedName>
</protein>
<reference evidence="1 2" key="1">
    <citation type="submission" date="2023-06" db="EMBL/GenBank/DDBJ databases">
        <title>Draft genome sequence of Novosphingobium sp. strain IK01.</title>
        <authorList>
            <person name="Hatamoto M."/>
            <person name="Ikarashi T."/>
            <person name="Yamaguchi T."/>
        </authorList>
    </citation>
    <scope>NUCLEOTIDE SEQUENCE [LARGE SCALE GENOMIC DNA]</scope>
    <source>
        <strain evidence="1 2">IK01</strain>
    </source>
</reference>